<dbReference type="OrthoDB" id="5962at2759"/>
<evidence type="ECO:0000256" key="1">
    <source>
        <dbReference type="SAM" id="Coils"/>
    </source>
</evidence>
<dbReference type="AlphaFoldDB" id="A0A9N9N7Z6"/>
<keyword evidence="3" id="KW-1185">Reference proteome</keyword>
<organism evidence="2 3">
    <name type="scientific">Ambispora leptoticha</name>
    <dbReference type="NCBI Taxonomy" id="144679"/>
    <lineage>
        <taxon>Eukaryota</taxon>
        <taxon>Fungi</taxon>
        <taxon>Fungi incertae sedis</taxon>
        <taxon>Mucoromycota</taxon>
        <taxon>Glomeromycotina</taxon>
        <taxon>Glomeromycetes</taxon>
        <taxon>Archaeosporales</taxon>
        <taxon>Ambisporaceae</taxon>
        <taxon>Ambispora</taxon>
    </lineage>
</organism>
<dbReference type="Proteomes" id="UP000789508">
    <property type="component" value="Unassembled WGS sequence"/>
</dbReference>
<dbReference type="InterPro" id="IPR009829">
    <property type="entry name" value="SKA1"/>
</dbReference>
<evidence type="ECO:0000313" key="3">
    <source>
        <dbReference type="Proteomes" id="UP000789508"/>
    </source>
</evidence>
<sequence>MEAMMREFNERVEELKNCMLLRAEEDILVELRDSLSELETHVSYMTTFLQEEKLAIERAKEIKIKLKSQYEYLQRISQNLPKHLPGNNNDFFAESMLSLKSQQQRANITKIQYNLEECEDFSQAHNNYNHNQERILAQSA</sequence>
<dbReference type="GO" id="GO:0031110">
    <property type="term" value="P:regulation of microtubule polymerization or depolymerization"/>
    <property type="evidence" value="ECO:0007669"/>
    <property type="project" value="TreeGrafter"/>
</dbReference>
<dbReference type="GO" id="GO:0000940">
    <property type="term" value="C:outer kinetochore"/>
    <property type="evidence" value="ECO:0007669"/>
    <property type="project" value="TreeGrafter"/>
</dbReference>
<comment type="caution">
    <text evidence="2">The sequence shown here is derived from an EMBL/GenBank/DDBJ whole genome shotgun (WGS) entry which is preliminary data.</text>
</comment>
<proteinExistence type="predicted"/>
<reference evidence="2" key="1">
    <citation type="submission" date="2021-06" db="EMBL/GenBank/DDBJ databases">
        <authorList>
            <person name="Kallberg Y."/>
            <person name="Tangrot J."/>
            <person name="Rosling A."/>
        </authorList>
    </citation>
    <scope>NUCLEOTIDE SEQUENCE</scope>
    <source>
        <strain evidence="2">FL130A</strain>
    </source>
</reference>
<dbReference type="Pfam" id="PF07160">
    <property type="entry name" value="SKA1"/>
    <property type="match status" value="1"/>
</dbReference>
<accession>A0A9N9N7Z6</accession>
<dbReference type="GO" id="GO:0000278">
    <property type="term" value="P:mitotic cell cycle"/>
    <property type="evidence" value="ECO:0007669"/>
    <property type="project" value="TreeGrafter"/>
</dbReference>
<dbReference type="GO" id="GO:0008017">
    <property type="term" value="F:microtubule binding"/>
    <property type="evidence" value="ECO:0007669"/>
    <property type="project" value="InterPro"/>
</dbReference>
<evidence type="ECO:0000313" key="2">
    <source>
        <dbReference type="EMBL" id="CAG8710502.1"/>
    </source>
</evidence>
<dbReference type="EMBL" id="CAJVPS010022348">
    <property type="protein sequence ID" value="CAG8710502.1"/>
    <property type="molecule type" value="Genomic_DNA"/>
</dbReference>
<name>A0A9N9N7Z6_9GLOM</name>
<dbReference type="PANTHER" id="PTHR28573">
    <property type="entry name" value="SPINDLE AND KINETOCHORE-ASSOCIATED PROTEIN 1"/>
    <property type="match status" value="1"/>
</dbReference>
<keyword evidence="1" id="KW-0175">Coiled coil</keyword>
<dbReference type="GO" id="GO:0072686">
    <property type="term" value="C:mitotic spindle"/>
    <property type="evidence" value="ECO:0007669"/>
    <property type="project" value="TreeGrafter"/>
</dbReference>
<feature type="coiled-coil region" evidence="1">
    <location>
        <begin position="21"/>
        <end position="69"/>
    </location>
</feature>
<protein>
    <submittedName>
        <fullName evidence="2">6237_t:CDS:1</fullName>
    </submittedName>
</protein>
<dbReference type="PANTHER" id="PTHR28573:SF1">
    <property type="entry name" value="SPINDLE AND KINETOCHORE-ASSOCIATED PROTEIN 1"/>
    <property type="match status" value="1"/>
</dbReference>
<feature type="non-terminal residue" evidence="2">
    <location>
        <position position="1"/>
    </location>
</feature>
<dbReference type="GO" id="GO:0007059">
    <property type="term" value="P:chromosome segregation"/>
    <property type="evidence" value="ECO:0007669"/>
    <property type="project" value="InterPro"/>
</dbReference>
<dbReference type="GO" id="GO:0005876">
    <property type="term" value="C:spindle microtubule"/>
    <property type="evidence" value="ECO:0007669"/>
    <property type="project" value="TreeGrafter"/>
</dbReference>
<gene>
    <name evidence="2" type="ORF">ALEPTO_LOCUS11889</name>
</gene>
<dbReference type="GO" id="GO:0051301">
    <property type="term" value="P:cell division"/>
    <property type="evidence" value="ECO:0007669"/>
    <property type="project" value="InterPro"/>
</dbReference>